<evidence type="ECO:0000313" key="1">
    <source>
        <dbReference type="EMBL" id="VVC41018.1"/>
    </source>
</evidence>
<evidence type="ECO:0000313" key="2">
    <source>
        <dbReference type="Proteomes" id="UP000325440"/>
    </source>
</evidence>
<sequence>MSPSTTTSPTTTEIPLSVTTGFLSPYIKSFSARGPSEHHPVTASLITSTNLQAEDSDIAHIGNTVVRNVRCHRLRSALINVRGMIAGLQI</sequence>
<gene>
    <name evidence="1" type="ORF">CINCED_3A024530</name>
</gene>
<dbReference type="AlphaFoldDB" id="A0A5E4N8E1"/>
<name>A0A5E4N8E1_9HEMI</name>
<keyword evidence="2" id="KW-1185">Reference proteome</keyword>
<dbReference type="EMBL" id="CABPRJ010001911">
    <property type="protein sequence ID" value="VVC41018.1"/>
    <property type="molecule type" value="Genomic_DNA"/>
</dbReference>
<dbReference type="Proteomes" id="UP000325440">
    <property type="component" value="Unassembled WGS sequence"/>
</dbReference>
<proteinExistence type="predicted"/>
<reference evidence="1 2" key="1">
    <citation type="submission" date="2019-08" db="EMBL/GenBank/DDBJ databases">
        <authorList>
            <person name="Alioto T."/>
            <person name="Alioto T."/>
            <person name="Gomez Garrido J."/>
        </authorList>
    </citation>
    <scope>NUCLEOTIDE SEQUENCE [LARGE SCALE GENOMIC DNA]</scope>
</reference>
<organism evidence="1 2">
    <name type="scientific">Cinara cedri</name>
    <dbReference type="NCBI Taxonomy" id="506608"/>
    <lineage>
        <taxon>Eukaryota</taxon>
        <taxon>Metazoa</taxon>
        <taxon>Ecdysozoa</taxon>
        <taxon>Arthropoda</taxon>
        <taxon>Hexapoda</taxon>
        <taxon>Insecta</taxon>
        <taxon>Pterygota</taxon>
        <taxon>Neoptera</taxon>
        <taxon>Paraneoptera</taxon>
        <taxon>Hemiptera</taxon>
        <taxon>Sternorrhyncha</taxon>
        <taxon>Aphidomorpha</taxon>
        <taxon>Aphidoidea</taxon>
        <taxon>Aphididae</taxon>
        <taxon>Lachninae</taxon>
        <taxon>Cinara</taxon>
    </lineage>
</organism>
<accession>A0A5E4N8E1</accession>
<protein>
    <submittedName>
        <fullName evidence="1">Uncharacterized protein</fullName>
    </submittedName>
</protein>